<dbReference type="RefSeq" id="WP_379821545.1">
    <property type="nucleotide sequence ID" value="NZ_JBHUMD010000026.1"/>
</dbReference>
<dbReference type="InterPro" id="IPR026444">
    <property type="entry name" value="Secre_tail"/>
</dbReference>
<sequence length="414" mass="46084">MKKLLVSLLIVLAADILHAQYNDPNFPKPTSGYGSDGVHTVDVISIVNLNFPGHPIKIYHPQDISTPVPTIFYSHAYGGTDPDNIIGVLEFIAKKGYAVVFVPYPTTTDVTVEERYGQLIAGFRKAVQLYPDILNTQKVGFLGHSFGGAASFGIAHECFTVDGWGENGRFIYALAQWYAYNLTPDDLNDFPENTKVLVEVFNDDTTNDHRMAIDIFNHISVSTEEKDFLLVPSSTVNGYTYSAIHNMPNTSAAFDALDYYAYYRFIDAISDYTFNGNITGKDMALGNGSAAQLTMPDGMANLQQFENPQAVIDQSNYEFKCSDDLNPRIEYCESVMSIPSYEFSVQLFPNPISDFLFIETQNSDKMEVVLYDTLGHETGIYKANENAIKIDLSHLAGGIYFAEINGKKEKIIKL</sequence>
<organism evidence="4 5">
    <name type="scientific">Flavobacterium suzhouense</name>
    <dbReference type="NCBI Taxonomy" id="1529638"/>
    <lineage>
        <taxon>Bacteria</taxon>
        <taxon>Pseudomonadati</taxon>
        <taxon>Bacteroidota</taxon>
        <taxon>Flavobacteriia</taxon>
        <taxon>Flavobacteriales</taxon>
        <taxon>Flavobacteriaceae</taxon>
        <taxon>Flavobacterium</taxon>
    </lineage>
</organism>
<dbReference type="Pfam" id="PF18962">
    <property type="entry name" value="Por_Secre_tail"/>
    <property type="match status" value="1"/>
</dbReference>
<gene>
    <name evidence="4" type="ORF">ACFSR3_13130</name>
</gene>
<protein>
    <submittedName>
        <fullName evidence="4">T9SS type A sorting domain-containing protein</fullName>
    </submittedName>
</protein>
<reference evidence="5" key="1">
    <citation type="journal article" date="2019" name="Int. J. Syst. Evol. Microbiol.">
        <title>The Global Catalogue of Microorganisms (GCM) 10K type strain sequencing project: providing services to taxonomists for standard genome sequencing and annotation.</title>
        <authorList>
            <consortium name="The Broad Institute Genomics Platform"/>
            <consortium name="The Broad Institute Genome Sequencing Center for Infectious Disease"/>
            <person name="Wu L."/>
            <person name="Ma J."/>
        </authorList>
    </citation>
    <scope>NUCLEOTIDE SEQUENCE [LARGE SCALE GENOMIC DNA]</scope>
    <source>
        <strain evidence="5">KCTC 42107</strain>
    </source>
</reference>
<feature type="chain" id="PRO_5045615935" evidence="2">
    <location>
        <begin position="20"/>
        <end position="414"/>
    </location>
</feature>
<dbReference type="NCBIfam" id="TIGR04183">
    <property type="entry name" value="Por_Secre_tail"/>
    <property type="match status" value="1"/>
</dbReference>
<evidence type="ECO:0000313" key="4">
    <source>
        <dbReference type="EMBL" id="MFD2603003.1"/>
    </source>
</evidence>
<dbReference type="InterPro" id="IPR029058">
    <property type="entry name" value="AB_hydrolase_fold"/>
</dbReference>
<accession>A0ABW5NW14</accession>
<feature type="signal peptide" evidence="2">
    <location>
        <begin position="1"/>
        <end position="19"/>
    </location>
</feature>
<name>A0ABW5NW14_9FLAO</name>
<dbReference type="Proteomes" id="UP001597480">
    <property type="component" value="Unassembled WGS sequence"/>
</dbReference>
<comment type="caution">
    <text evidence="4">The sequence shown here is derived from an EMBL/GenBank/DDBJ whole genome shotgun (WGS) entry which is preliminary data.</text>
</comment>
<keyword evidence="1 2" id="KW-0732">Signal</keyword>
<evidence type="ECO:0000313" key="5">
    <source>
        <dbReference type="Proteomes" id="UP001597480"/>
    </source>
</evidence>
<proteinExistence type="predicted"/>
<dbReference type="Gene3D" id="3.40.50.1820">
    <property type="entry name" value="alpha/beta hydrolase"/>
    <property type="match status" value="1"/>
</dbReference>
<dbReference type="SUPFAM" id="SSF53474">
    <property type="entry name" value="alpha/beta-Hydrolases"/>
    <property type="match status" value="1"/>
</dbReference>
<evidence type="ECO:0000256" key="1">
    <source>
        <dbReference type="ARBA" id="ARBA00022729"/>
    </source>
</evidence>
<evidence type="ECO:0000256" key="2">
    <source>
        <dbReference type="SAM" id="SignalP"/>
    </source>
</evidence>
<feature type="domain" description="Secretion system C-terminal sorting" evidence="3">
    <location>
        <begin position="347"/>
        <end position="412"/>
    </location>
</feature>
<evidence type="ECO:0000259" key="3">
    <source>
        <dbReference type="Pfam" id="PF18962"/>
    </source>
</evidence>
<keyword evidence="5" id="KW-1185">Reference proteome</keyword>
<dbReference type="EMBL" id="JBHUMD010000026">
    <property type="protein sequence ID" value="MFD2603003.1"/>
    <property type="molecule type" value="Genomic_DNA"/>
</dbReference>